<accession>A0A1E7Q749</accession>
<organism evidence="7 8">
    <name type="scientific">Rheinheimera salexigens</name>
    <dbReference type="NCBI Taxonomy" id="1628148"/>
    <lineage>
        <taxon>Bacteria</taxon>
        <taxon>Pseudomonadati</taxon>
        <taxon>Pseudomonadota</taxon>
        <taxon>Gammaproteobacteria</taxon>
        <taxon>Chromatiales</taxon>
        <taxon>Chromatiaceae</taxon>
        <taxon>Rheinheimera</taxon>
    </lineage>
</organism>
<dbReference type="Proteomes" id="UP000242258">
    <property type="component" value="Unassembled WGS sequence"/>
</dbReference>
<keyword evidence="3 5" id="KW-1133">Transmembrane helix</keyword>
<gene>
    <name evidence="7" type="ORF">BI198_10345</name>
</gene>
<dbReference type="GO" id="GO:0004252">
    <property type="term" value="F:serine-type endopeptidase activity"/>
    <property type="evidence" value="ECO:0007669"/>
    <property type="project" value="InterPro"/>
</dbReference>
<dbReference type="NCBIfam" id="TIGR03902">
    <property type="entry name" value="rhom_GG_sort"/>
    <property type="match status" value="1"/>
</dbReference>
<feature type="transmembrane region" description="Helical" evidence="5">
    <location>
        <begin position="12"/>
        <end position="33"/>
    </location>
</feature>
<dbReference type="OrthoDB" id="196054at2"/>
<evidence type="ECO:0000256" key="2">
    <source>
        <dbReference type="ARBA" id="ARBA00022692"/>
    </source>
</evidence>
<dbReference type="Gene3D" id="1.20.1540.10">
    <property type="entry name" value="Rhomboid-like"/>
    <property type="match status" value="1"/>
</dbReference>
<evidence type="ECO:0000256" key="1">
    <source>
        <dbReference type="ARBA" id="ARBA00004141"/>
    </source>
</evidence>
<keyword evidence="4 5" id="KW-0472">Membrane</keyword>
<keyword evidence="8" id="KW-1185">Reference proteome</keyword>
<sequence>MFKKTTWHQPTWLAQSWPGFAWLSIIIVIAAILPQQIQQALVYQHSAIIDAEYWRLVTGHLLHSNTWHLVMNLAGLSLVMLLHGRYYSSSTIILYVGCTALGISYLLLWLAPDIQVYVGLSGVLHALLCIGAIKDMQQHEPTGKILFLGLMAKVGYEQWQGPDADLAQLINANVAIDAHLFGIVIGLLLALLLSLVAYFHRAYGRKFKRPPGR</sequence>
<dbReference type="InterPro" id="IPR022764">
    <property type="entry name" value="Peptidase_S54_rhomboid_dom"/>
</dbReference>
<comment type="subcellular location">
    <subcellularLocation>
        <location evidence="1">Membrane</location>
        <topology evidence="1">Multi-pass membrane protein</topology>
    </subcellularLocation>
</comment>
<evidence type="ECO:0000256" key="3">
    <source>
        <dbReference type="ARBA" id="ARBA00022989"/>
    </source>
</evidence>
<dbReference type="PANTHER" id="PTHR43066">
    <property type="entry name" value="RHOMBOID-RELATED PROTEIN"/>
    <property type="match status" value="1"/>
</dbReference>
<dbReference type="EMBL" id="MKEK01000001">
    <property type="protein sequence ID" value="OEY69921.1"/>
    <property type="molecule type" value="Genomic_DNA"/>
</dbReference>
<dbReference type="InterPro" id="IPR035952">
    <property type="entry name" value="Rhomboid-like_sf"/>
</dbReference>
<protein>
    <submittedName>
        <fullName evidence="7">Rhombosortase</fullName>
    </submittedName>
</protein>
<proteinExistence type="predicted"/>
<reference evidence="8" key="1">
    <citation type="submission" date="2016-09" db="EMBL/GenBank/DDBJ databases">
        <authorList>
            <person name="Wan X."/>
            <person name="Hou S."/>
        </authorList>
    </citation>
    <scope>NUCLEOTIDE SEQUENCE [LARGE SCALE GENOMIC DNA]</scope>
    <source>
        <strain evidence="8">KH87</strain>
    </source>
</reference>
<name>A0A1E7Q749_9GAMM</name>
<dbReference type="SUPFAM" id="SSF144091">
    <property type="entry name" value="Rhomboid-like"/>
    <property type="match status" value="1"/>
</dbReference>
<dbReference type="STRING" id="1628148.BI198_10345"/>
<dbReference type="InterPro" id="IPR023826">
    <property type="entry name" value="Rhom-like_SP_proteobac"/>
</dbReference>
<evidence type="ECO:0000259" key="6">
    <source>
        <dbReference type="Pfam" id="PF01694"/>
    </source>
</evidence>
<evidence type="ECO:0000313" key="7">
    <source>
        <dbReference type="EMBL" id="OEY69921.1"/>
    </source>
</evidence>
<evidence type="ECO:0000256" key="4">
    <source>
        <dbReference type="ARBA" id="ARBA00023136"/>
    </source>
</evidence>
<evidence type="ECO:0000256" key="5">
    <source>
        <dbReference type="SAM" id="Phobius"/>
    </source>
</evidence>
<evidence type="ECO:0000313" key="8">
    <source>
        <dbReference type="Proteomes" id="UP000242258"/>
    </source>
</evidence>
<feature type="transmembrane region" description="Helical" evidence="5">
    <location>
        <begin position="91"/>
        <end position="108"/>
    </location>
</feature>
<dbReference type="AlphaFoldDB" id="A0A1E7Q749"/>
<dbReference type="RefSeq" id="WP_070049490.1">
    <property type="nucleotide sequence ID" value="NZ_CBCSDO010000007.1"/>
</dbReference>
<dbReference type="Pfam" id="PF01694">
    <property type="entry name" value="Rhomboid"/>
    <property type="match status" value="1"/>
</dbReference>
<dbReference type="GO" id="GO:0016020">
    <property type="term" value="C:membrane"/>
    <property type="evidence" value="ECO:0007669"/>
    <property type="project" value="UniProtKB-SubCell"/>
</dbReference>
<feature type="transmembrane region" description="Helical" evidence="5">
    <location>
        <begin position="180"/>
        <end position="199"/>
    </location>
</feature>
<keyword evidence="2 5" id="KW-0812">Transmembrane</keyword>
<feature type="domain" description="Peptidase S54 rhomboid" evidence="6">
    <location>
        <begin position="51"/>
        <end position="194"/>
    </location>
</feature>
<comment type="caution">
    <text evidence="7">The sequence shown here is derived from an EMBL/GenBank/DDBJ whole genome shotgun (WGS) entry which is preliminary data.</text>
</comment>
<feature type="transmembrane region" description="Helical" evidence="5">
    <location>
        <begin position="114"/>
        <end position="133"/>
    </location>
</feature>